<comment type="caution">
    <text evidence="2">The sequence shown here is derived from an EMBL/GenBank/DDBJ whole genome shotgun (WGS) entry which is preliminary data.</text>
</comment>
<evidence type="ECO:0000313" key="3">
    <source>
        <dbReference type="Proteomes" id="UP001187682"/>
    </source>
</evidence>
<dbReference type="Proteomes" id="UP001187682">
    <property type="component" value="Unassembled WGS sequence"/>
</dbReference>
<accession>A0AAE8SY22</accession>
<dbReference type="InterPro" id="IPR027417">
    <property type="entry name" value="P-loop_NTPase"/>
</dbReference>
<proteinExistence type="predicted"/>
<protein>
    <recommendedName>
        <fullName evidence="4">P-loop containing nucleoside triphosphate hydrolase protein</fullName>
    </recommendedName>
</protein>
<keyword evidence="3" id="KW-1185">Reference proteome</keyword>
<dbReference type="EMBL" id="ONZQ02000013">
    <property type="protein sequence ID" value="SPO05446.1"/>
    <property type="molecule type" value="Genomic_DNA"/>
</dbReference>
<feature type="compositionally biased region" description="Low complexity" evidence="1">
    <location>
        <begin position="1"/>
        <end position="20"/>
    </location>
</feature>
<name>A0AAE8SY22_9PEZI</name>
<organism evidence="2 3">
    <name type="scientific">Cephalotrichum gorgonifer</name>
    <dbReference type="NCBI Taxonomy" id="2041049"/>
    <lineage>
        <taxon>Eukaryota</taxon>
        <taxon>Fungi</taxon>
        <taxon>Dikarya</taxon>
        <taxon>Ascomycota</taxon>
        <taxon>Pezizomycotina</taxon>
        <taxon>Sordariomycetes</taxon>
        <taxon>Hypocreomycetidae</taxon>
        <taxon>Microascales</taxon>
        <taxon>Microascaceae</taxon>
        <taxon>Cephalotrichum</taxon>
    </lineage>
</organism>
<dbReference type="Gene3D" id="3.40.50.300">
    <property type="entry name" value="P-loop containing nucleotide triphosphate hydrolases"/>
    <property type="match status" value="1"/>
</dbReference>
<gene>
    <name evidence="2" type="ORF">DNG_08133</name>
</gene>
<evidence type="ECO:0000313" key="2">
    <source>
        <dbReference type="EMBL" id="SPO05446.1"/>
    </source>
</evidence>
<reference evidence="2" key="1">
    <citation type="submission" date="2018-03" db="EMBL/GenBank/DDBJ databases">
        <authorList>
            <person name="Guldener U."/>
        </authorList>
    </citation>
    <scope>NUCLEOTIDE SEQUENCE</scope>
</reference>
<dbReference type="SUPFAM" id="SSF52540">
    <property type="entry name" value="P-loop containing nucleoside triphosphate hydrolases"/>
    <property type="match status" value="1"/>
</dbReference>
<dbReference type="AlphaFoldDB" id="A0AAE8SY22"/>
<evidence type="ECO:0000256" key="1">
    <source>
        <dbReference type="SAM" id="MobiDB-lite"/>
    </source>
</evidence>
<sequence>MSSTDSSSSSGSSVSGSSTRSDSEDEDDLELRRHLTYLTRSPDDDNRKETALSPVFTAPVHLYAKEVNARDRLSRGKRHRDPLFPQHSLLGREIGTETDARGGDTRVFYNVSAPCSIFICGSQGSGKSHTLSCVLEGCLIPSDVSKLSTPLAGLVFHYDTFISETGGAPCEAAFLASNSKATVRILCAPTNVRVIQETYKNIPQVSVEMLLLREEDLNTKRMMDLMAVGEGNVPLYVHVIQRILRDMRIAQQQGDHIQPFKYAEFRRRIGQEDLTDHQLVPLNQRLDTLESFMVKKGAGGVLGDKKRRAGTDWQPVPGQLTIVDLSCPCVTADMACSLFNICLSLFLEKGQSGSNPLSADVPPPIGRVVALDEAHKYMTSDDSGAAGTLTNSLLATIRLQRHLGLRVVISTQEPTVSPKLLDLCSVTIVHRFSSPAWMKALRDHLAGGVEERRSGKKAGVEVADHFDRIVKLRVGEALMFAPNAAVSLAVEKGAGASGGVADMRVRRLGHEVLKILIRERITTDGGGTIMAT</sequence>
<feature type="region of interest" description="Disordered" evidence="1">
    <location>
        <begin position="1"/>
        <end position="49"/>
    </location>
</feature>
<evidence type="ECO:0008006" key="4">
    <source>
        <dbReference type="Google" id="ProtNLM"/>
    </source>
</evidence>